<dbReference type="EMBL" id="LFZN01000389">
    <property type="protein sequence ID" value="KXS93776.1"/>
    <property type="molecule type" value="Genomic_DNA"/>
</dbReference>
<feature type="region of interest" description="Disordered" evidence="1">
    <location>
        <begin position="44"/>
        <end position="118"/>
    </location>
</feature>
<accession>A0A139GU93</accession>
<evidence type="ECO:0000256" key="1">
    <source>
        <dbReference type="SAM" id="MobiDB-lite"/>
    </source>
</evidence>
<reference evidence="2 3" key="1">
    <citation type="submission" date="2015-07" db="EMBL/GenBank/DDBJ databases">
        <title>Comparative genomics of the Sigatoka disease complex on banana suggests a link between parallel evolutionary changes in Pseudocercospora fijiensis and Pseudocercospora eumusae and increased virulence on the banana host.</title>
        <authorList>
            <person name="Chang T.-C."/>
            <person name="Salvucci A."/>
            <person name="Crous P.W."/>
            <person name="Stergiopoulos I."/>
        </authorList>
    </citation>
    <scope>NUCLEOTIDE SEQUENCE [LARGE SCALE GENOMIC DNA]</scope>
    <source>
        <strain evidence="2 3">CBS 114824</strain>
    </source>
</reference>
<name>A0A139GU93_9PEZI</name>
<feature type="compositionally biased region" description="Polar residues" evidence="1">
    <location>
        <begin position="87"/>
        <end position="96"/>
    </location>
</feature>
<organism evidence="2 3">
    <name type="scientific">Pseudocercospora eumusae</name>
    <dbReference type="NCBI Taxonomy" id="321146"/>
    <lineage>
        <taxon>Eukaryota</taxon>
        <taxon>Fungi</taxon>
        <taxon>Dikarya</taxon>
        <taxon>Ascomycota</taxon>
        <taxon>Pezizomycotina</taxon>
        <taxon>Dothideomycetes</taxon>
        <taxon>Dothideomycetidae</taxon>
        <taxon>Mycosphaerellales</taxon>
        <taxon>Mycosphaerellaceae</taxon>
        <taxon>Pseudocercospora</taxon>
    </lineage>
</organism>
<protein>
    <submittedName>
        <fullName evidence="2">Uncharacterized protein</fullName>
    </submittedName>
</protein>
<dbReference type="AlphaFoldDB" id="A0A139GU93"/>
<gene>
    <name evidence="2" type="ORF">AC578_9334</name>
</gene>
<sequence length="118" mass="12888">MGALVSWIHGPFWNIGEVIGGKIKHVTGSIPGKKATEEQKQTLEKGVGQIHEEELPSTEDLRGMANDSWSGAKDQGKHWSRSAATYMPSSRANTTGKARDGAWQSRDSARLAQDRESI</sequence>
<proteinExistence type="predicted"/>
<evidence type="ECO:0000313" key="2">
    <source>
        <dbReference type="EMBL" id="KXS93776.1"/>
    </source>
</evidence>
<dbReference type="OrthoDB" id="3930519at2759"/>
<evidence type="ECO:0000313" key="3">
    <source>
        <dbReference type="Proteomes" id="UP000070133"/>
    </source>
</evidence>
<dbReference type="STRING" id="321146.A0A139GU93"/>
<feature type="compositionally biased region" description="Basic and acidic residues" evidence="1">
    <location>
        <begin position="50"/>
        <end position="62"/>
    </location>
</feature>
<comment type="caution">
    <text evidence="2">The sequence shown here is derived from an EMBL/GenBank/DDBJ whole genome shotgun (WGS) entry which is preliminary data.</text>
</comment>
<keyword evidence="3" id="KW-1185">Reference proteome</keyword>
<feature type="compositionally biased region" description="Basic and acidic residues" evidence="1">
    <location>
        <begin position="107"/>
        <end position="118"/>
    </location>
</feature>
<dbReference type="Proteomes" id="UP000070133">
    <property type="component" value="Unassembled WGS sequence"/>
</dbReference>